<dbReference type="Proteomes" id="UP000267027">
    <property type="component" value="Unassembled WGS sequence"/>
</dbReference>
<evidence type="ECO:0000313" key="1">
    <source>
        <dbReference type="EMBL" id="VDM59942.1"/>
    </source>
</evidence>
<dbReference type="WBParaSite" id="ACOC_0000835601-mRNA-1">
    <property type="protein sequence ID" value="ACOC_0000835601-mRNA-1"/>
    <property type="gene ID" value="ACOC_0000835601"/>
</dbReference>
<dbReference type="STRING" id="334426.A0A0R3PS07"/>
<gene>
    <name evidence="1" type="ORF">ACOC_LOCUS8357</name>
</gene>
<name>A0A0R3PS07_ANGCS</name>
<evidence type="ECO:0000313" key="2">
    <source>
        <dbReference type="Proteomes" id="UP000267027"/>
    </source>
</evidence>
<proteinExistence type="predicted"/>
<organism evidence="3">
    <name type="scientific">Angiostrongylus costaricensis</name>
    <name type="common">Nematode worm</name>
    <dbReference type="NCBI Taxonomy" id="334426"/>
    <lineage>
        <taxon>Eukaryota</taxon>
        <taxon>Metazoa</taxon>
        <taxon>Ecdysozoa</taxon>
        <taxon>Nematoda</taxon>
        <taxon>Chromadorea</taxon>
        <taxon>Rhabditida</taxon>
        <taxon>Rhabditina</taxon>
        <taxon>Rhabditomorpha</taxon>
        <taxon>Strongyloidea</taxon>
        <taxon>Metastrongylidae</taxon>
        <taxon>Angiostrongylus</taxon>
    </lineage>
</organism>
<evidence type="ECO:0000313" key="3">
    <source>
        <dbReference type="WBParaSite" id="ACOC_0000835601-mRNA-1"/>
    </source>
</evidence>
<keyword evidence="2" id="KW-1185">Reference proteome</keyword>
<accession>A0A0R3PS07</accession>
<reference evidence="1 2" key="2">
    <citation type="submission" date="2018-11" db="EMBL/GenBank/DDBJ databases">
        <authorList>
            <consortium name="Pathogen Informatics"/>
        </authorList>
    </citation>
    <scope>NUCLEOTIDE SEQUENCE [LARGE SCALE GENOMIC DNA]</scope>
    <source>
        <strain evidence="1 2">Costa Rica</strain>
    </source>
</reference>
<dbReference type="AlphaFoldDB" id="A0A0R3PS07"/>
<sequence>MCFFSGINYMCCPSNEPSIDIQPTCPTPALTVLDSYGIPLKCNPQTRSCLKVHSQFHKKLSLICEEFTSAFYYTAFDNVGTKSDKRVSQKRNFHTTIAYEESALDCPQKSNSLTKSDGSRTLCNTSTECPGKDAFCYGTVARSICCEWYNIPDHGVGEDPLGTVDSSILVECVSTLTQQPSSIRMSSSARFCGRMYS</sequence>
<dbReference type="EMBL" id="UYYA01004146">
    <property type="protein sequence ID" value="VDM59942.1"/>
    <property type="molecule type" value="Genomic_DNA"/>
</dbReference>
<dbReference type="OrthoDB" id="5837254at2759"/>
<protein>
    <submittedName>
        <fullName evidence="3">Thyroglobulin type-1 domain-containing protein</fullName>
    </submittedName>
</protein>
<reference evidence="3" key="1">
    <citation type="submission" date="2017-02" db="UniProtKB">
        <authorList>
            <consortium name="WormBaseParasite"/>
        </authorList>
    </citation>
    <scope>IDENTIFICATION</scope>
</reference>